<dbReference type="Gene3D" id="3.40.50.300">
    <property type="entry name" value="P-loop containing nucleotide triphosphate hydrolases"/>
    <property type="match status" value="2"/>
</dbReference>
<feature type="transmembrane region" description="Helical" evidence="10">
    <location>
        <begin position="456"/>
        <end position="473"/>
    </location>
</feature>
<evidence type="ECO:0000256" key="1">
    <source>
        <dbReference type="ARBA" id="ARBA00004141"/>
    </source>
</evidence>
<dbReference type="Pfam" id="PF00664">
    <property type="entry name" value="ABC_membrane"/>
    <property type="match status" value="2"/>
</dbReference>
<evidence type="ECO:0000256" key="11">
    <source>
        <dbReference type="SAM" id="SignalP"/>
    </source>
</evidence>
<dbReference type="PROSITE" id="PS50929">
    <property type="entry name" value="ABC_TM1F"/>
    <property type="match status" value="2"/>
</dbReference>
<feature type="transmembrane region" description="Helical" evidence="10">
    <location>
        <begin position="329"/>
        <end position="346"/>
    </location>
</feature>
<feature type="transmembrane region" description="Helical" evidence="10">
    <location>
        <begin position="1352"/>
        <end position="1373"/>
    </location>
</feature>
<keyword evidence="2" id="KW-0813">Transport</keyword>
<evidence type="ECO:0000259" key="12">
    <source>
        <dbReference type="PROSITE" id="PS50893"/>
    </source>
</evidence>
<feature type="transmembrane region" description="Helical" evidence="10">
    <location>
        <begin position="1268"/>
        <end position="1287"/>
    </location>
</feature>
<keyword evidence="8 10" id="KW-0472">Membrane</keyword>
<accession>A0A0C9MS73</accession>
<feature type="signal peptide" evidence="11">
    <location>
        <begin position="1"/>
        <end position="19"/>
    </location>
</feature>
<feature type="compositionally biased region" description="Acidic residues" evidence="9">
    <location>
        <begin position="564"/>
        <end position="586"/>
    </location>
</feature>
<feature type="transmembrane region" description="Helical" evidence="10">
    <location>
        <begin position="210"/>
        <end position="234"/>
    </location>
</feature>
<dbReference type="STRING" id="91626.A0A0C9MS73"/>
<keyword evidence="5" id="KW-0547">Nucleotide-binding</keyword>
<evidence type="ECO:0000256" key="4">
    <source>
        <dbReference type="ARBA" id="ARBA00022737"/>
    </source>
</evidence>
<feature type="transmembrane region" description="Helical" evidence="10">
    <location>
        <begin position="254"/>
        <end position="272"/>
    </location>
</feature>
<reference evidence="14" key="1">
    <citation type="submission" date="2014-09" db="EMBL/GenBank/DDBJ databases">
        <title>Draft genome sequence of an oleaginous Mucoromycotina fungus Mucor ambiguus NBRC6742.</title>
        <authorList>
            <person name="Takeda I."/>
            <person name="Yamane N."/>
            <person name="Morita T."/>
            <person name="Tamano K."/>
            <person name="Machida M."/>
            <person name="Baker S."/>
            <person name="Koike H."/>
        </authorList>
    </citation>
    <scope>NUCLEOTIDE SEQUENCE</scope>
    <source>
        <strain evidence="14">NBRC 6742</strain>
    </source>
</reference>
<dbReference type="Pfam" id="PF00005">
    <property type="entry name" value="ABC_tran"/>
    <property type="match status" value="1"/>
</dbReference>
<evidence type="ECO:0000256" key="10">
    <source>
        <dbReference type="SAM" id="Phobius"/>
    </source>
</evidence>
<dbReference type="InterPro" id="IPR027417">
    <property type="entry name" value="P-loop_NTPase"/>
</dbReference>
<organism evidence="14">
    <name type="scientific">Mucor ambiguus</name>
    <dbReference type="NCBI Taxonomy" id="91626"/>
    <lineage>
        <taxon>Eukaryota</taxon>
        <taxon>Fungi</taxon>
        <taxon>Fungi incertae sedis</taxon>
        <taxon>Mucoromycota</taxon>
        <taxon>Mucoromycotina</taxon>
        <taxon>Mucoromycetes</taxon>
        <taxon>Mucorales</taxon>
        <taxon>Mucorineae</taxon>
        <taxon>Mucoraceae</taxon>
        <taxon>Mucor</taxon>
    </lineage>
</organism>
<keyword evidence="6" id="KW-0067">ATP-binding</keyword>
<dbReference type="SUPFAM" id="SSF90123">
    <property type="entry name" value="ABC transporter transmembrane region"/>
    <property type="match status" value="2"/>
</dbReference>
<sequence>MRFAFTILLALAFIQFTFADVFSQLQFMKITSPTSGQSIRAGEKVLIKYVMQPLVYKGTSNGYAKSLKINFHKRTGNQKEGLLENIYPKCPVTAQNDKYKTHSYYWTVPEGTAPGSYAFDFVELVQLRRSQMTVSETKITNPTISNEDERCQINHSVDGTNKGKEDDHSVLDGLLPISAFIISCVLLSIRQETFATNDFLRLPTAKTVSIFRRSIILLIVTLLEISSWAFVFAWRLESAILERSKETRPPLYQIVDPSLAFIPRIYVLALVIKSFTTPANPMDPSKFTRYSYHFLLFYALFFVSALVRVFDYFFTDNNWFVSSGIEKSFSLIDLCLCFTLWFVVFTSPTELDQGELVDFEDDDDGVLVLHDGRVVRNGRILSMESSASPLSSLTFSWMNPLLKSAFKTKLTAASLWALPTRQRARENYRLFTETKLHQHLSNASLMYRIYKANKRIIWCQFITAIGAVVFHYANPFFLRKLLTWIQEHHQDEESSSKQEIGYMYCIALFGCNVISTLVASQTLLWGRRWHVTIVHMLNSEIYAHALRLKLAHQPPKGQTTSEEGGMDEEDEQEEEQEEEEEEEDHEESVHRRASLMSQDTERLAELASYLHIFYTCPLEIAAGVIFLYQMLGNSFLAGLIVMVVALPSTHYISRRLMLAQSHLTDAKSWRLRLLRELCDGIKTIKFLASERRWEQAITNARDDELVKLIKLYTQNTILGLIWFATPVFVTTISFAWYTMVEKKTLDASTAFVSIVLFGMLRDPLNVMPQAFMAYSDAKLSLGHITTFLNTDEKEQGTDIPLPPQDRLAFTEATFAWPSCERLLVVPTFDFPLNRLSVISGPPTSGKTSLIAALMGDMPCVQGQLPTCIPRVAYVAQTAWIEHGTLRENILFSEPWDDTRYRAVLHQCDLLRDLSLLDNGDLTLTTDKAITNIVRHKISLARAVYAKVDTVIIDDIFTAFQKVTSTFIYESCIRGDLMRHRTIIVALTWPDMFWARDAQLFVHLDRGHVDAMESDPEKIVNLIKMRRSQRQVKYEPKVAAATATSVPADIIDALYENTGASSTHNTTLFEEDCFDEASIIPDSIRQGQEDSSTAAEAVYKSRDYAYATYYAACGGWRYWTAAILFTLFARLANISESYWLKEGTKLRTCVWSMAFSRYNSVTVSVSNNYVLIYMGLCLVTVACNFIRTVIQYRGSLRASNRLFLGLLQSVCHAPLQFFDITPVSQIMSRFSKDMETVDSSIGWHVNFLLQTVFGVFGVVFTIGMILPEFFAASLVAAALYFYIGIIYIRASRELKKLNADSRPPIFHLYTDTLAGLATVRAYGEEWNMMKKMFNRLDDNMRPFYTLWNTNRWLFVRVELLGTILSLFIGISLVQKIRTIDAGLAGIALTFSTNLLEYVYWLMRQSTTVDMHFEAVERINEYMEMPQEPPSIVEGSRPPAAWPTNAAVQVRDLILSFSSSEADAILKHISFNIYSGEKIALVGRAGAEKYALVSCLFRFMEPMRGSIKIDGVNIAWIGVEDLRSRITFISKDGWLLSGTVRSNLDPFGEYDDYALWQVLQRVRLARIPSTNTLDHQEEDQPMIASTIIQDLDKDLGKEGCRLPVCERQLLCIARALLQDCTKLVIIEEAHNLDPTAQSIIRSVIDREFEESTLIVIPYMLHDVVNYDKVMVFDQGSLVEFDSAIELLNKQHSLLQSLCEKAGILDSLTLDMEILT</sequence>
<feature type="transmembrane region" description="Helical" evidence="10">
    <location>
        <begin position="1169"/>
        <end position="1189"/>
    </location>
</feature>
<evidence type="ECO:0000256" key="2">
    <source>
        <dbReference type="ARBA" id="ARBA00022448"/>
    </source>
</evidence>
<keyword evidence="4" id="KW-0677">Repeat</keyword>
<dbReference type="CDD" id="cd18596">
    <property type="entry name" value="ABC_6TM_VMR1_D1_like"/>
    <property type="match status" value="1"/>
</dbReference>
<dbReference type="InterPro" id="IPR050173">
    <property type="entry name" value="ABC_transporter_C-like"/>
</dbReference>
<keyword evidence="11" id="KW-0732">Signal</keyword>
<protein>
    <submittedName>
        <fullName evidence="14">ATP-dependent bile acid permease</fullName>
    </submittedName>
</protein>
<gene>
    <name evidence="14" type="ORF">MAM1_0337c09807</name>
</gene>
<feature type="chain" id="PRO_5002199960" evidence="11">
    <location>
        <begin position="20"/>
        <end position="1713"/>
    </location>
</feature>
<dbReference type="PANTHER" id="PTHR24223">
    <property type="entry name" value="ATP-BINDING CASSETTE SUB-FAMILY C"/>
    <property type="match status" value="1"/>
</dbReference>
<dbReference type="EMBL" id="DF836626">
    <property type="protein sequence ID" value="GAN10269.1"/>
    <property type="molecule type" value="Genomic_DNA"/>
</dbReference>
<keyword evidence="7 10" id="KW-1133">Transmembrane helix</keyword>
<dbReference type="GO" id="GO:0140359">
    <property type="term" value="F:ABC-type transporter activity"/>
    <property type="evidence" value="ECO:0007669"/>
    <property type="project" value="InterPro"/>
</dbReference>
<dbReference type="InterPro" id="IPR003439">
    <property type="entry name" value="ABC_transporter-like_ATP-bd"/>
</dbReference>
<keyword evidence="15" id="KW-1185">Reference proteome</keyword>
<feature type="domain" description="ABC transmembrane type-1" evidence="13">
    <location>
        <begin position="1120"/>
        <end position="1409"/>
    </location>
</feature>
<dbReference type="PANTHER" id="PTHR24223:SF353">
    <property type="entry name" value="ABC TRANSPORTER ATP-BINDING PROTEIN_PERMEASE VMR1-RELATED"/>
    <property type="match status" value="1"/>
</dbReference>
<feature type="domain" description="ABC transmembrane type-1" evidence="13">
    <location>
        <begin position="461"/>
        <end position="776"/>
    </location>
</feature>
<dbReference type="GO" id="GO:0016887">
    <property type="term" value="F:ATP hydrolysis activity"/>
    <property type="evidence" value="ECO:0007669"/>
    <property type="project" value="InterPro"/>
</dbReference>
<dbReference type="Gene3D" id="1.20.1560.10">
    <property type="entry name" value="ABC transporter type 1, transmembrane domain"/>
    <property type="match status" value="2"/>
</dbReference>
<dbReference type="PROSITE" id="PS50893">
    <property type="entry name" value="ABC_TRANSPORTER_2"/>
    <property type="match status" value="2"/>
</dbReference>
<evidence type="ECO:0000256" key="5">
    <source>
        <dbReference type="ARBA" id="ARBA00022741"/>
    </source>
</evidence>
<proteinExistence type="predicted"/>
<evidence type="ECO:0000256" key="9">
    <source>
        <dbReference type="SAM" id="MobiDB-lite"/>
    </source>
</evidence>
<evidence type="ECO:0000256" key="7">
    <source>
        <dbReference type="ARBA" id="ARBA00022989"/>
    </source>
</evidence>
<dbReference type="FunFam" id="1.20.1560.10:FF:000013">
    <property type="entry name" value="ABC transporter C family member 2"/>
    <property type="match status" value="1"/>
</dbReference>
<dbReference type="GO" id="GO:0000329">
    <property type="term" value="C:fungal-type vacuole membrane"/>
    <property type="evidence" value="ECO:0007669"/>
    <property type="project" value="TreeGrafter"/>
</dbReference>
<evidence type="ECO:0000256" key="6">
    <source>
        <dbReference type="ARBA" id="ARBA00022840"/>
    </source>
</evidence>
<evidence type="ECO:0000256" key="3">
    <source>
        <dbReference type="ARBA" id="ARBA00022692"/>
    </source>
</evidence>
<feature type="transmembrane region" description="Helical" evidence="10">
    <location>
        <begin position="717"/>
        <end position="739"/>
    </location>
</feature>
<comment type="subcellular location">
    <subcellularLocation>
        <location evidence="1">Membrane</location>
        <topology evidence="1">Multi-pass membrane protein</topology>
    </subcellularLocation>
</comment>
<feature type="transmembrane region" description="Helical" evidence="10">
    <location>
        <begin position="634"/>
        <end position="652"/>
    </location>
</feature>
<dbReference type="SUPFAM" id="SSF52540">
    <property type="entry name" value="P-loop containing nucleoside triphosphate hydrolases"/>
    <property type="match status" value="2"/>
</dbReference>
<feature type="region of interest" description="Disordered" evidence="9">
    <location>
        <begin position="553"/>
        <end position="596"/>
    </location>
</feature>
<feature type="transmembrane region" description="Helical" evidence="10">
    <location>
        <begin position="1240"/>
        <end position="1261"/>
    </location>
</feature>
<keyword evidence="3 10" id="KW-0812">Transmembrane</keyword>
<feature type="domain" description="ABC transporter" evidence="12">
    <location>
        <begin position="807"/>
        <end position="1030"/>
    </location>
</feature>
<feature type="transmembrane region" description="Helical" evidence="10">
    <location>
        <begin position="170"/>
        <end position="189"/>
    </location>
</feature>
<feature type="transmembrane region" description="Helical" evidence="10">
    <location>
        <begin position="1380"/>
        <end position="1401"/>
    </location>
</feature>
<name>A0A0C9MS73_9FUNG</name>
<feature type="domain" description="ABC transporter" evidence="12">
    <location>
        <begin position="1446"/>
        <end position="1697"/>
    </location>
</feature>
<dbReference type="InterPro" id="IPR036640">
    <property type="entry name" value="ABC1_TM_sf"/>
</dbReference>
<evidence type="ECO:0000256" key="8">
    <source>
        <dbReference type="ARBA" id="ARBA00023136"/>
    </source>
</evidence>
<evidence type="ECO:0000313" key="14">
    <source>
        <dbReference type="EMBL" id="GAN10269.1"/>
    </source>
</evidence>
<evidence type="ECO:0000313" key="15">
    <source>
        <dbReference type="Proteomes" id="UP000053815"/>
    </source>
</evidence>
<dbReference type="OrthoDB" id="6500128at2759"/>
<dbReference type="GO" id="GO:0005524">
    <property type="term" value="F:ATP binding"/>
    <property type="evidence" value="ECO:0007669"/>
    <property type="project" value="UniProtKB-KW"/>
</dbReference>
<dbReference type="Proteomes" id="UP000053815">
    <property type="component" value="Unassembled WGS sequence"/>
</dbReference>
<dbReference type="InterPro" id="IPR011527">
    <property type="entry name" value="ABC1_TM_dom"/>
</dbReference>
<feature type="transmembrane region" description="Helical" evidence="10">
    <location>
        <begin position="292"/>
        <end position="309"/>
    </location>
</feature>
<feature type="transmembrane region" description="Helical" evidence="10">
    <location>
        <begin position="501"/>
        <end position="526"/>
    </location>
</feature>
<dbReference type="CDD" id="cd18604">
    <property type="entry name" value="ABC_6TM_VMR1_D2_like"/>
    <property type="match status" value="1"/>
</dbReference>
<evidence type="ECO:0000259" key="13">
    <source>
        <dbReference type="PROSITE" id="PS50929"/>
    </source>
</evidence>